<gene>
    <name evidence="3" type="ORF">WMY93_012858</name>
</gene>
<feature type="region of interest" description="Disordered" evidence="1">
    <location>
        <begin position="478"/>
        <end position="596"/>
    </location>
</feature>
<dbReference type="InterPro" id="IPR050951">
    <property type="entry name" value="Retrovirus_Pol_polyprotein"/>
</dbReference>
<evidence type="ECO:0000313" key="3">
    <source>
        <dbReference type="EMBL" id="KAK7912647.1"/>
    </source>
</evidence>
<feature type="domain" description="Integrase catalytic" evidence="2">
    <location>
        <begin position="126"/>
        <end position="283"/>
    </location>
</feature>
<dbReference type="Pfam" id="PF00078">
    <property type="entry name" value="RVT_1"/>
    <property type="match status" value="1"/>
</dbReference>
<dbReference type="SUPFAM" id="SSF56672">
    <property type="entry name" value="DNA/RNA polymerases"/>
    <property type="match status" value="1"/>
</dbReference>
<dbReference type="SUPFAM" id="SSF53098">
    <property type="entry name" value="Ribonuclease H-like"/>
    <property type="match status" value="1"/>
</dbReference>
<dbReference type="InterPro" id="IPR036397">
    <property type="entry name" value="RNaseH_sf"/>
</dbReference>
<comment type="caution">
    <text evidence="3">The sequence shown here is derived from an EMBL/GenBank/DDBJ whole genome shotgun (WGS) entry which is preliminary data.</text>
</comment>
<dbReference type="Gene3D" id="3.10.10.10">
    <property type="entry name" value="HIV Type 1 Reverse Transcriptase, subunit A, domain 1"/>
    <property type="match status" value="1"/>
</dbReference>
<evidence type="ECO:0000313" key="4">
    <source>
        <dbReference type="Proteomes" id="UP001460270"/>
    </source>
</evidence>
<dbReference type="InterPro" id="IPR001584">
    <property type="entry name" value="Integrase_cat-core"/>
</dbReference>
<keyword evidence="4" id="KW-1185">Reference proteome</keyword>
<dbReference type="AlphaFoldDB" id="A0AAW0P7I6"/>
<evidence type="ECO:0000259" key="2">
    <source>
        <dbReference type="PROSITE" id="PS50994"/>
    </source>
</evidence>
<dbReference type="CDD" id="cd01647">
    <property type="entry name" value="RT_LTR"/>
    <property type="match status" value="1"/>
</dbReference>
<feature type="compositionally biased region" description="Acidic residues" evidence="1">
    <location>
        <begin position="504"/>
        <end position="514"/>
    </location>
</feature>
<dbReference type="PANTHER" id="PTHR37984:SF15">
    <property type="entry name" value="INTEGRASE CATALYTIC DOMAIN-CONTAINING PROTEIN"/>
    <property type="match status" value="1"/>
</dbReference>
<dbReference type="EMBL" id="JBBPFD010000009">
    <property type="protein sequence ID" value="KAK7912647.1"/>
    <property type="molecule type" value="Genomic_DNA"/>
</dbReference>
<feature type="compositionally biased region" description="Polar residues" evidence="1">
    <location>
        <begin position="555"/>
        <end position="565"/>
    </location>
</feature>
<reference evidence="4" key="1">
    <citation type="submission" date="2024-04" db="EMBL/GenBank/DDBJ databases">
        <title>Salinicola lusitanus LLJ914,a marine bacterium isolated from the Okinawa Trough.</title>
        <authorList>
            <person name="Li J."/>
        </authorList>
    </citation>
    <scope>NUCLEOTIDE SEQUENCE [LARGE SCALE GENOMIC DNA]</scope>
</reference>
<dbReference type="InterPro" id="IPR043502">
    <property type="entry name" value="DNA/RNA_pol_sf"/>
</dbReference>
<dbReference type="PANTHER" id="PTHR37984">
    <property type="entry name" value="PROTEIN CBG26694"/>
    <property type="match status" value="1"/>
</dbReference>
<dbReference type="InterPro" id="IPR012337">
    <property type="entry name" value="RNaseH-like_sf"/>
</dbReference>
<name>A0AAW0P7I6_9GOBI</name>
<feature type="compositionally biased region" description="Low complexity" evidence="1">
    <location>
        <begin position="566"/>
        <end position="579"/>
    </location>
</feature>
<feature type="region of interest" description="Disordered" evidence="1">
    <location>
        <begin position="411"/>
        <end position="432"/>
    </location>
</feature>
<dbReference type="FunFam" id="3.10.10.10:FF:000004">
    <property type="entry name" value="Uncharacterized protein"/>
    <property type="match status" value="1"/>
</dbReference>
<evidence type="ECO:0000256" key="1">
    <source>
        <dbReference type="SAM" id="MobiDB-lite"/>
    </source>
</evidence>
<sequence>MLDSIPEVFAKHELDFGCTDKVKHEIKLSDETAFKQRPRPIHPQDLDAVRKHIKELLESGVIRESSSPFASPIVVVRKKNGSVRLCIDYRKLNAQTIKDAYALPKLEDTFSALSGSRWFSVLDLKSGYYQIEMEERDKSKTAFVCPVGFYEFNRMPQGVTNAPTVPTPNQTAKTVAKVLWDNFLVHYGMPERLHSDQGPDFESRTIKELCQMAGIHKIRTTPYHPRGNPVERFNRTLLSMLGTLNEQDKTHWKDFVKPLVHAYNCTRNDVTGYSPYELMFGRQPRLPVDLAFGLPVSEPPTSHSQYVDKLRSHLQDSYNIAMRNSEKVMSRNKQRFDKQVTAAELSVGDRVLVRNVKLRGKHKLADKWESEVYIVTKKAGTLPVYTVHPEGKDRPVRTLHRDLLLPCGYLSPSTKPSEMPRPKPVSTVTSDTSILHESEDQDLCELPYLPDTSSSAPIRFTTTIDLPVLPAAAPPVVPADIPVTPPGQPSPCTSEEMRPVGVADETESGEEPEKETEKDGTTDLSAESFIEHESESAVADAPEPEPEEVTSSPSATVVSQEPLNLSTESASSVELSSPESEPPIRRPTRARRQPDRLQYSKLGQPLLHSIQSLFQGLSTAFSSALQLEESPLPDTLSEDTVRCQPSACPRPYMKIGGGPVTRI</sequence>
<feature type="compositionally biased region" description="Pro residues" evidence="1">
    <location>
        <begin position="478"/>
        <end position="489"/>
    </location>
</feature>
<dbReference type="Proteomes" id="UP001460270">
    <property type="component" value="Unassembled WGS sequence"/>
</dbReference>
<dbReference type="Gene3D" id="3.30.420.10">
    <property type="entry name" value="Ribonuclease H-like superfamily/Ribonuclease H"/>
    <property type="match status" value="1"/>
</dbReference>
<dbReference type="InterPro" id="IPR000477">
    <property type="entry name" value="RT_dom"/>
</dbReference>
<organism evidence="3 4">
    <name type="scientific">Mugilogobius chulae</name>
    <name type="common">yellowstripe goby</name>
    <dbReference type="NCBI Taxonomy" id="88201"/>
    <lineage>
        <taxon>Eukaryota</taxon>
        <taxon>Metazoa</taxon>
        <taxon>Chordata</taxon>
        <taxon>Craniata</taxon>
        <taxon>Vertebrata</taxon>
        <taxon>Euteleostomi</taxon>
        <taxon>Actinopterygii</taxon>
        <taxon>Neopterygii</taxon>
        <taxon>Teleostei</taxon>
        <taxon>Neoteleostei</taxon>
        <taxon>Acanthomorphata</taxon>
        <taxon>Gobiaria</taxon>
        <taxon>Gobiiformes</taxon>
        <taxon>Gobioidei</taxon>
        <taxon>Gobiidae</taxon>
        <taxon>Gobionellinae</taxon>
        <taxon>Mugilogobius</taxon>
    </lineage>
</organism>
<accession>A0AAW0P7I6</accession>
<dbReference type="PROSITE" id="PS50994">
    <property type="entry name" value="INTEGRASE"/>
    <property type="match status" value="1"/>
</dbReference>
<dbReference type="GO" id="GO:0003676">
    <property type="term" value="F:nucleic acid binding"/>
    <property type="evidence" value="ECO:0007669"/>
    <property type="project" value="InterPro"/>
</dbReference>
<dbReference type="GO" id="GO:0015074">
    <property type="term" value="P:DNA integration"/>
    <property type="evidence" value="ECO:0007669"/>
    <property type="project" value="InterPro"/>
</dbReference>
<protein>
    <recommendedName>
        <fullName evidence="2">Integrase catalytic domain-containing protein</fullName>
    </recommendedName>
</protein>
<dbReference type="FunFam" id="3.30.420.10:FF:000032">
    <property type="entry name" value="Retrovirus-related Pol polyprotein from transposon 297-like Protein"/>
    <property type="match status" value="1"/>
</dbReference>
<proteinExistence type="predicted"/>